<dbReference type="Pfam" id="PF05402">
    <property type="entry name" value="PqqD"/>
    <property type="match status" value="1"/>
</dbReference>
<accession>A0A7V8NV32</accession>
<proteinExistence type="predicted"/>
<sequence>MLTFKDRATAPKHVLVRLLDAESVLLNLETERYFGLDETGTRMWQLVTTSSTLDAAYQDLLAEYDVQPELLREDLTELVGRLVENGLLQILPADAGKLAEV</sequence>
<evidence type="ECO:0000313" key="1">
    <source>
        <dbReference type="EMBL" id="MBA0087775.1"/>
    </source>
</evidence>
<gene>
    <name evidence="1" type="ORF">HRJ53_22545</name>
</gene>
<dbReference type="EMBL" id="JACDQQ010002176">
    <property type="protein sequence ID" value="MBA0087775.1"/>
    <property type="molecule type" value="Genomic_DNA"/>
</dbReference>
<name>A0A7V8NV32_9BACT</name>
<reference evidence="1" key="1">
    <citation type="submission" date="2020-06" db="EMBL/GenBank/DDBJ databases">
        <title>Legume-microbial interactions unlock mineral nutrients during tropical forest succession.</title>
        <authorList>
            <person name="Epihov D.Z."/>
        </authorList>
    </citation>
    <scope>NUCLEOTIDE SEQUENCE [LARGE SCALE GENOMIC DNA]</scope>
    <source>
        <strain evidence="1">Pan2503</strain>
    </source>
</reference>
<comment type="caution">
    <text evidence="1">The sequence shown here is derived from an EMBL/GenBank/DDBJ whole genome shotgun (WGS) entry which is preliminary data.</text>
</comment>
<protein>
    <submittedName>
        <fullName evidence="1">PqqD family protein</fullName>
    </submittedName>
</protein>
<keyword evidence="2" id="KW-1185">Reference proteome</keyword>
<organism evidence="1 2">
    <name type="scientific">Candidatus Acidiferrum panamense</name>
    <dbReference type="NCBI Taxonomy" id="2741543"/>
    <lineage>
        <taxon>Bacteria</taxon>
        <taxon>Pseudomonadati</taxon>
        <taxon>Acidobacteriota</taxon>
        <taxon>Terriglobia</taxon>
        <taxon>Candidatus Acidiferrales</taxon>
        <taxon>Candidatus Acidiferrum</taxon>
    </lineage>
</organism>
<dbReference type="Gene3D" id="1.10.10.1150">
    <property type="entry name" value="Coenzyme PQQ synthesis protein D (PqqD)"/>
    <property type="match status" value="1"/>
</dbReference>
<evidence type="ECO:0000313" key="2">
    <source>
        <dbReference type="Proteomes" id="UP000567293"/>
    </source>
</evidence>
<dbReference type="AlphaFoldDB" id="A0A7V8NV32"/>
<dbReference type="InterPro" id="IPR041881">
    <property type="entry name" value="PqqD_sf"/>
</dbReference>
<dbReference type="InterPro" id="IPR008792">
    <property type="entry name" value="PQQD"/>
</dbReference>
<dbReference type="Proteomes" id="UP000567293">
    <property type="component" value="Unassembled WGS sequence"/>
</dbReference>